<sequence length="265" mass="29525">MGRHFLSWRSQTPPARAKSKLKPNALPDILWTSLLALKESSDAFPPLKSVVAAAVAICTIAERTKHSQENARTLALRVKDILDVLADAVSVECEVREVPASMLTSIAGFARLLGEIRDFLDNISNASKMSRLLHLNRNEMLLFGFEAHLDDAYRDFLAASALRLEVQQAQLAQQQKQLALQQAHLLASQKQFSVQQLQTESKIQEISSTTDGILLYSQLTFFWPSPDASIPVAQNPFRPYTPIQPDTHNKPLLAGQRARGHFLAY</sequence>
<organism evidence="2 3">
    <name type="scientific">Favolaschia claudopus</name>
    <dbReference type="NCBI Taxonomy" id="2862362"/>
    <lineage>
        <taxon>Eukaryota</taxon>
        <taxon>Fungi</taxon>
        <taxon>Dikarya</taxon>
        <taxon>Basidiomycota</taxon>
        <taxon>Agaricomycotina</taxon>
        <taxon>Agaricomycetes</taxon>
        <taxon>Agaricomycetidae</taxon>
        <taxon>Agaricales</taxon>
        <taxon>Marasmiineae</taxon>
        <taxon>Mycenaceae</taxon>
        <taxon>Favolaschia</taxon>
    </lineage>
</organism>
<dbReference type="Gene3D" id="1.20.930.20">
    <property type="entry name" value="Adaptor protein Cbl, N-terminal domain"/>
    <property type="match status" value="1"/>
</dbReference>
<proteinExistence type="predicted"/>
<dbReference type="AlphaFoldDB" id="A0AAW0DLG3"/>
<protein>
    <recommendedName>
        <fullName evidence="4">Fungal N-terminal domain-containing protein</fullName>
    </recommendedName>
</protein>
<evidence type="ECO:0000313" key="3">
    <source>
        <dbReference type="Proteomes" id="UP001362999"/>
    </source>
</evidence>
<dbReference type="InterPro" id="IPR036537">
    <property type="entry name" value="Adaptor_Cbl_N_dom_sf"/>
</dbReference>
<evidence type="ECO:0000313" key="2">
    <source>
        <dbReference type="EMBL" id="KAK7051933.1"/>
    </source>
</evidence>
<dbReference type="CDD" id="cd21037">
    <property type="entry name" value="MLKL_NTD"/>
    <property type="match status" value="1"/>
</dbReference>
<name>A0AAW0DLG3_9AGAR</name>
<dbReference type="Proteomes" id="UP001362999">
    <property type="component" value="Unassembled WGS sequence"/>
</dbReference>
<reference evidence="2 3" key="1">
    <citation type="journal article" date="2024" name="J Genomics">
        <title>Draft genome sequencing and assembly of Favolaschia claudopus CIRM-BRFM 2984 isolated from oak limbs.</title>
        <authorList>
            <person name="Navarro D."/>
            <person name="Drula E."/>
            <person name="Chaduli D."/>
            <person name="Cazenave R."/>
            <person name="Ahrendt S."/>
            <person name="Wang J."/>
            <person name="Lipzen A."/>
            <person name="Daum C."/>
            <person name="Barry K."/>
            <person name="Grigoriev I.V."/>
            <person name="Favel A."/>
            <person name="Rosso M.N."/>
            <person name="Martin F."/>
        </authorList>
    </citation>
    <scope>NUCLEOTIDE SEQUENCE [LARGE SCALE GENOMIC DNA]</scope>
    <source>
        <strain evidence="2 3">CIRM-BRFM 2984</strain>
    </source>
</reference>
<dbReference type="GO" id="GO:0007166">
    <property type="term" value="P:cell surface receptor signaling pathway"/>
    <property type="evidence" value="ECO:0007669"/>
    <property type="project" value="InterPro"/>
</dbReference>
<comment type="caution">
    <text evidence="2">The sequence shown here is derived from an EMBL/GenBank/DDBJ whole genome shotgun (WGS) entry which is preliminary data.</text>
</comment>
<dbReference type="InterPro" id="IPR059179">
    <property type="entry name" value="MLKL-like_MCAfunc"/>
</dbReference>
<gene>
    <name evidence="2" type="ORF">R3P38DRAFT_3255180</name>
</gene>
<accession>A0AAW0DLG3</accession>
<keyword evidence="3" id="KW-1185">Reference proteome</keyword>
<evidence type="ECO:0000256" key="1">
    <source>
        <dbReference type="SAM" id="MobiDB-lite"/>
    </source>
</evidence>
<feature type="region of interest" description="Disordered" evidence="1">
    <location>
        <begin position="1"/>
        <end position="20"/>
    </location>
</feature>
<dbReference type="EMBL" id="JAWWNJ010000007">
    <property type="protein sequence ID" value="KAK7051933.1"/>
    <property type="molecule type" value="Genomic_DNA"/>
</dbReference>
<evidence type="ECO:0008006" key="4">
    <source>
        <dbReference type="Google" id="ProtNLM"/>
    </source>
</evidence>